<evidence type="ECO:0000256" key="12">
    <source>
        <dbReference type="HAMAP-Rule" id="MF_00388"/>
    </source>
</evidence>
<dbReference type="GO" id="GO:0046872">
    <property type="term" value="F:metal ion binding"/>
    <property type="evidence" value="ECO:0007669"/>
    <property type="project" value="UniProtKB-KW"/>
</dbReference>
<evidence type="ECO:0000256" key="10">
    <source>
        <dbReference type="ARBA" id="ARBA00023098"/>
    </source>
</evidence>
<dbReference type="NCBIfam" id="TIGR00325">
    <property type="entry name" value="lpxC"/>
    <property type="match status" value="1"/>
</dbReference>
<dbReference type="SUPFAM" id="SSF54211">
    <property type="entry name" value="Ribosomal protein S5 domain 2-like"/>
    <property type="match status" value="2"/>
</dbReference>
<dbReference type="EC" id="3.5.1.108" evidence="4 12"/>
<evidence type="ECO:0000313" key="13">
    <source>
        <dbReference type="EMBL" id="MBA0086685.1"/>
    </source>
</evidence>
<dbReference type="Pfam" id="PF03331">
    <property type="entry name" value="LpxC"/>
    <property type="match status" value="1"/>
</dbReference>
<organism evidence="13 14">
    <name type="scientific">Candidatus Acidiferrum panamense</name>
    <dbReference type="NCBI Taxonomy" id="2741543"/>
    <lineage>
        <taxon>Bacteria</taxon>
        <taxon>Pseudomonadati</taxon>
        <taxon>Acidobacteriota</taxon>
        <taxon>Terriglobia</taxon>
        <taxon>Candidatus Acidiferrales</taxon>
        <taxon>Candidatus Acidiferrum</taxon>
    </lineage>
</organism>
<comment type="function">
    <text evidence="2 12">Catalyzes the hydrolysis of UDP-3-O-myristoyl-N-acetylglucosamine to form UDP-3-O-myristoylglucosamine and acetate, the committed step in lipid A biosynthesis.</text>
</comment>
<evidence type="ECO:0000256" key="9">
    <source>
        <dbReference type="ARBA" id="ARBA00022833"/>
    </source>
</evidence>
<dbReference type="InterPro" id="IPR004463">
    <property type="entry name" value="UDP-acyl_GlcNac_deAcase"/>
</dbReference>
<dbReference type="GO" id="GO:0009245">
    <property type="term" value="P:lipid A biosynthetic process"/>
    <property type="evidence" value="ECO:0007669"/>
    <property type="project" value="UniProtKB-UniRule"/>
</dbReference>
<evidence type="ECO:0000256" key="3">
    <source>
        <dbReference type="ARBA" id="ARBA00005002"/>
    </source>
</evidence>
<feature type="binding site" evidence="12">
    <location>
        <position position="76"/>
    </location>
    <ligand>
        <name>Zn(2+)</name>
        <dbReference type="ChEBI" id="CHEBI:29105"/>
    </ligand>
</feature>
<feature type="binding site" evidence="12">
    <location>
        <position position="232"/>
    </location>
    <ligand>
        <name>Zn(2+)</name>
        <dbReference type="ChEBI" id="CHEBI:29105"/>
    </ligand>
</feature>
<evidence type="ECO:0000256" key="4">
    <source>
        <dbReference type="ARBA" id="ARBA00012745"/>
    </source>
</evidence>
<dbReference type="UniPathway" id="UPA00359">
    <property type="reaction ID" value="UER00478"/>
</dbReference>
<reference evidence="13" key="1">
    <citation type="submission" date="2020-06" db="EMBL/GenBank/DDBJ databases">
        <title>Legume-microbial interactions unlock mineral nutrients during tropical forest succession.</title>
        <authorList>
            <person name="Epihov D.Z."/>
        </authorList>
    </citation>
    <scope>NUCLEOTIDE SEQUENCE [LARGE SCALE GENOMIC DNA]</scope>
    <source>
        <strain evidence="13">Pan2503</strain>
    </source>
</reference>
<gene>
    <name evidence="12" type="primary">lpxC</name>
    <name evidence="13" type="ORF">HRJ53_17020</name>
</gene>
<name>A0A7V8SXT2_9BACT</name>
<evidence type="ECO:0000256" key="7">
    <source>
        <dbReference type="ARBA" id="ARBA00022723"/>
    </source>
</evidence>
<comment type="caution">
    <text evidence="13">The sequence shown here is derived from an EMBL/GenBank/DDBJ whole genome shotgun (WGS) entry which is preliminary data.</text>
</comment>
<dbReference type="InterPro" id="IPR015870">
    <property type="entry name" value="UDP-acyl_N-AcGlcN_deAcase_N"/>
</dbReference>
<dbReference type="Gene3D" id="3.30.1700.10">
    <property type="entry name" value="lpxc deacetylase, domain 2"/>
    <property type="match status" value="1"/>
</dbReference>
<evidence type="ECO:0000256" key="8">
    <source>
        <dbReference type="ARBA" id="ARBA00022801"/>
    </source>
</evidence>
<evidence type="ECO:0000256" key="5">
    <source>
        <dbReference type="ARBA" id="ARBA00022516"/>
    </source>
</evidence>
<keyword evidence="9 12" id="KW-0862">Zinc</keyword>
<keyword evidence="8 12" id="KW-0378">Hydrolase</keyword>
<keyword evidence="14" id="KW-1185">Reference proteome</keyword>
<keyword evidence="10 12" id="KW-0443">Lipid metabolism</keyword>
<evidence type="ECO:0000256" key="6">
    <source>
        <dbReference type="ARBA" id="ARBA00022556"/>
    </source>
</evidence>
<evidence type="ECO:0000256" key="2">
    <source>
        <dbReference type="ARBA" id="ARBA00002923"/>
    </source>
</evidence>
<dbReference type="HAMAP" id="MF_00388">
    <property type="entry name" value="LpxC"/>
    <property type="match status" value="1"/>
</dbReference>
<dbReference type="InterPro" id="IPR011334">
    <property type="entry name" value="UDP-acyl_GlcNac_deAcase_C"/>
</dbReference>
<dbReference type="GO" id="GO:0016020">
    <property type="term" value="C:membrane"/>
    <property type="evidence" value="ECO:0007669"/>
    <property type="project" value="GOC"/>
</dbReference>
<dbReference type="InterPro" id="IPR020568">
    <property type="entry name" value="Ribosomal_Su5_D2-typ_SF"/>
</dbReference>
<proteinExistence type="inferred from homology"/>
<evidence type="ECO:0000313" key="14">
    <source>
        <dbReference type="Proteomes" id="UP000567293"/>
    </source>
</evidence>
<dbReference type="AlphaFoldDB" id="A0A7V8SXT2"/>
<feature type="binding site" evidence="12">
    <location>
        <position position="236"/>
    </location>
    <ligand>
        <name>Zn(2+)</name>
        <dbReference type="ChEBI" id="CHEBI:29105"/>
    </ligand>
</feature>
<keyword evidence="7 12" id="KW-0479">Metal-binding</keyword>
<comment type="pathway">
    <text evidence="3 12">Glycolipid biosynthesis; lipid IV(A) biosynthesis; lipid IV(A) from (3R)-3-hydroxytetradecanoyl-[acyl-carrier-protein] and UDP-N-acetyl-alpha-D-glucosamine: step 2/6.</text>
</comment>
<dbReference type="Proteomes" id="UP000567293">
    <property type="component" value="Unassembled WGS sequence"/>
</dbReference>
<keyword evidence="5 12" id="KW-0444">Lipid biosynthesis</keyword>
<evidence type="ECO:0000256" key="11">
    <source>
        <dbReference type="ARBA" id="ARBA00024535"/>
    </source>
</evidence>
<comment type="catalytic activity">
    <reaction evidence="11 12">
        <text>a UDP-3-O-[(3R)-3-hydroxyacyl]-N-acetyl-alpha-D-glucosamine + H2O = a UDP-3-O-[(3R)-3-hydroxyacyl]-alpha-D-glucosamine + acetate</text>
        <dbReference type="Rhea" id="RHEA:67816"/>
        <dbReference type="ChEBI" id="CHEBI:15377"/>
        <dbReference type="ChEBI" id="CHEBI:30089"/>
        <dbReference type="ChEBI" id="CHEBI:137740"/>
        <dbReference type="ChEBI" id="CHEBI:173225"/>
        <dbReference type="EC" id="3.5.1.108"/>
    </reaction>
</comment>
<dbReference type="Gene3D" id="3.30.230.20">
    <property type="entry name" value="lpxc deacetylase, domain 1"/>
    <property type="match status" value="1"/>
</dbReference>
<keyword evidence="6 12" id="KW-0441">Lipid A biosynthesis</keyword>
<dbReference type="PANTHER" id="PTHR33694">
    <property type="entry name" value="UDP-3-O-ACYL-N-ACETYLGLUCOSAMINE DEACETYLASE 1, MITOCHONDRIAL-RELATED"/>
    <property type="match status" value="1"/>
</dbReference>
<dbReference type="GO" id="GO:0103117">
    <property type="term" value="F:UDP-3-O-acyl-N-acetylglucosamine deacetylase activity"/>
    <property type="evidence" value="ECO:0007669"/>
    <property type="project" value="UniProtKB-UniRule"/>
</dbReference>
<evidence type="ECO:0000256" key="1">
    <source>
        <dbReference type="ARBA" id="ARBA00001947"/>
    </source>
</evidence>
<comment type="similarity">
    <text evidence="12">Belongs to the LpxC family.</text>
</comment>
<feature type="active site" description="Proton donor" evidence="12">
    <location>
        <position position="259"/>
    </location>
</feature>
<accession>A0A7V8SXT2</accession>
<protein>
    <recommendedName>
        <fullName evidence="4 12">UDP-3-O-acyl-N-acetylglucosamine deacetylase</fullName>
        <shortName evidence="12">UDP-3-O-acyl-GlcNAc deacetylase</shortName>
        <ecNumber evidence="4 12">3.5.1.108</ecNumber>
    </recommendedName>
    <alternativeName>
        <fullName evidence="12">UDP-3-O-[R-3-hydroxymyristoyl]-N-acetylglucosamine deacetylase</fullName>
    </alternativeName>
</protein>
<comment type="cofactor">
    <cofactor evidence="1 12">
        <name>Zn(2+)</name>
        <dbReference type="ChEBI" id="CHEBI:29105"/>
    </cofactor>
</comment>
<dbReference type="PANTHER" id="PTHR33694:SF1">
    <property type="entry name" value="UDP-3-O-ACYL-N-ACETYLGLUCOSAMINE DEACETYLASE 1, MITOCHONDRIAL-RELATED"/>
    <property type="match status" value="1"/>
</dbReference>
<dbReference type="EMBL" id="JACDQQ010001632">
    <property type="protein sequence ID" value="MBA0086685.1"/>
    <property type="molecule type" value="Genomic_DNA"/>
</dbReference>
<sequence>MFQTTIAKESCAKGVGLHTGVDGCVRLVPAPAETGIVFRRVDLDNFPIEAQGHNVARVSYATSLMKQGVLLSTTEHLLAAIYSCGIDNVYIDINSIEVPILDGSAEPFMQMLEQSGLRKLRRKRRYLKVLKPLEVTEGDRRIGIYPAEEFRVRCYVDFPHPLVGQQEVEMGVGRDTFRHLLARARTFCFDRDIEPLRAMGLIRGGSLENAIVLTRDGIMNGPLRFPDEFGRHKALDLIGDLALAGLPLLARVEAHKAGHSLHTQLVSRLLADPSLWTITTDAAVPAEEPAYPAVLSAALGD</sequence>